<organism evidence="2">
    <name type="scientific">Rhizophora mucronata</name>
    <name type="common">Asiatic mangrove</name>
    <dbReference type="NCBI Taxonomy" id="61149"/>
    <lineage>
        <taxon>Eukaryota</taxon>
        <taxon>Viridiplantae</taxon>
        <taxon>Streptophyta</taxon>
        <taxon>Embryophyta</taxon>
        <taxon>Tracheophyta</taxon>
        <taxon>Spermatophyta</taxon>
        <taxon>Magnoliopsida</taxon>
        <taxon>eudicotyledons</taxon>
        <taxon>Gunneridae</taxon>
        <taxon>Pentapetalae</taxon>
        <taxon>rosids</taxon>
        <taxon>fabids</taxon>
        <taxon>Malpighiales</taxon>
        <taxon>Rhizophoraceae</taxon>
        <taxon>Rhizophora</taxon>
    </lineage>
</organism>
<keyword evidence="1" id="KW-0812">Transmembrane</keyword>
<protein>
    <submittedName>
        <fullName evidence="2">Uncharacterized protein</fullName>
    </submittedName>
</protein>
<name>A0A2P2P4I4_RHIMU</name>
<reference evidence="2" key="1">
    <citation type="submission" date="2018-02" db="EMBL/GenBank/DDBJ databases">
        <title>Rhizophora mucronata_Transcriptome.</title>
        <authorList>
            <person name="Meera S.P."/>
            <person name="Sreeshan A."/>
            <person name="Augustine A."/>
        </authorList>
    </citation>
    <scope>NUCLEOTIDE SEQUENCE</scope>
    <source>
        <tissue evidence="2">Leaf</tissue>
    </source>
</reference>
<sequence>MLHGTSNYYYNNDKALISNLIGVCCLNLFLSFHSIVNMQLLHNPNS</sequence>
<dbReference type="EMBL" id="GGEC01069153">
    <property type="protein sequence ID" value="MBX49637.1"/>
    <property type="molecule type" value="Transcribed_RNA"/>
</dbReference>
<dbReference type="AlphaFoldDB" id="A0A2P2P4I4"/>
<feature type="transmembrane region" description="Helical" evidence="1">
    <location>
        <begin position="16"/>
        <end position="36"/>
    </location>
</feature>
<evidence type="ECO:0000256" key="1">
    <source>
        <dbReference type="SAM" id="Phobius"/>
    </source>
</evidence>
<keyword evidence="1" id="KW-0472">Membrane</keyword>
<keyword evidence="1" id="KW-1133">Transmembrane helix</keyword>
<evidence type="ECO:0000313" key="2">
    <source>
        <dbReference type="EMBL" id="MBX49637.1"/>
    </source>
</evidence>
<proteinExistence type="predicted"/>
<accession>A0A2P2P4I4</accession>